<sequence>MSTEAIIMMVCYLAVVWGGLGLTLSHLMANPDED</sequence>
<evidence type="ECO:0000256" key="1">
    <source>
        <dbReference type="SAM" id="Phobius"/>
    </source>
</evidence>
<dbReference type="Pfam" id="PF16951">
    <property type="entry name" value="MaAIMP_sms"/>
    <property type="match status" value="1"/>
</dbReference>
<evidence type="ECO:0000313" key="3">
    <source>
        <dbReference type="Proteomes" id="UP000198122"/>
    </source>
</evidence>
<dbReference type="RefSeq" id="WP_088818424.1">
    <property type="nucleotide sequence ID" value="NZ_FYEZ01000002.1"/>
</dbReference>
<evidence type="ECO:0000313" key="2">
    <source>
        <dbReference type="EMBL" id="SNC71373.1"/>
    </source>
</evidence>
<proteinExistence type="predicted"/>
<dbReference type="NCBIfam" id="NF033493">
    <property type="entry name" value="MetS_like_NSS"/>
    <property type="match status" value="1"/>
</dbReference>
<dbReference type="Proteomes" id="UP000198122">
    <property type="component" value="Unassembled WGS sequence"/>
</dbReference>
<organism evidence="2 3">
    <name type="scientific">Kytococcus aerolatus</name>
    <dbReference type="NCBI Taxonomy" id="592308"/>
    <lineage>
        <taxon>Bacteria</taxon>
        <taxon>Bacillati</taxon>
        <taxon>Actinomycetota</taxon>
        <taxon>Actinomycetes</taxon>
        <taxon>Micrococcales</taxon>
        <taxon>Kytococcaceae</taxon>
        <taxon>Kytococcus</taxon>
    </lineage>
</organism>
<dbReference type="AlphaFoldDB" id="A0A212TZE9"/>
<keyword evidence="1" id="KW-1133">Transmembrane helix</keyword>
<reference evidence="2 3" key="1">
    <citation type="submission" date="2017-06" db="EMBL/GenBank/DDBJ databases">
        <authorList>
            <person name="Kim H.J."/>
            <person name="Triplett B.A."/>
        </authorList>
    </citation>
    <scope>NUCLEOTIDE SEQUENCE [LARGE SCALE GENOMIC DNA]</scope>
    <source>
        <strain evidence="2 3">DSM 22179</strain>
    </source>
</reference>
<dbReference type="OrthoDB" id="6712920at2"/>
<name>A0A212TZE9_9MICO</name>
<feature type="transmembrane region" description="Helical" evidence="1">
    <location>
        <begin position="6"/>
        <end position="29"/>
    </location>
</feature>
<dbReference type="InterPro" id="IPR031596">
    <property type="entry name" value="MaAIMP_sms"/>
</dbReference>
<keyword evidence="3" id="KW-1185">Reference proteome</keyword>
<accession>A0A212TZE9</accession>
<dbReference type="EMBL" id="FYEZ01000002">
    <property type="protein sequence ID" value="SNC71373.1"/>
    <property type="molecule type" value="Genomic_DNA"/>
</dbReference>
<keyword evidence="1" id="KW-0812">Transmembrane</keyword>
<keyword evidence="1" id="KW-0472">Membrane</keyword>
<gene>
    <name evidence="2" type="ORF">SAMN05445756_1454</name>
</gene>
<protein>
    <submittedName>
        <fullName evidence="2">Putative methionine and alanine importer, small subunit</fullName>
    </submittedName>
</protein>